<comment type="caution">
    <text evidence="2">The sequence shown here is derived from an EMBL/GenBank/DDBJ whole genome shotgun (WGS) entry which is preliminary data.</text>
</comment>
<protein>
    <submittedName>
        <fullName evidence="2">Uncharacterized protein</fullName>
    </submittedName>
</protein>
<feature type="region of interest" description="Disordered" evidence="1">
    <location>
        <begin position="1"/>
        <end position="36"/>
    </location>
</feature>
<feature type="non-terminal residue" evidence="2">
    <location>
        <position position="1"/>
    </location>
</feature>
<gene>
    <name evidence="2" type="ORF">S12H4_53950</name>
</gene>
<reference evidence="2" key="1">
    <citation type="journal article" date="2014" name="Front. Microbiol.">
        <title>High frequency of phylogenetically diverse reductive dehalogenase-homologous genes in deep subseafloor sedimentary metagenomes.</title>
        <authorList>
            <person name="Kawai M."/>
            <person name="Futagami T."/>
            <person name="Toyoda A."/>
            <person name="Takaki Y."/>
            <person name="Nishi S."/>
            <person name="Hori S."/>
            <person name="Arai W."/>
            <person name="Tsubouchi T."/>
            <person name="Morono Y."/>
            <person name="Uchiyama I."/>
            <person name="Ito T."/>
            <person name="Fujiyama A."/>
            <person name="Inagaki F."/>
            <person name="Takami H."/>
        </authorList>
    </citation>
    <scope>NUCLEOTIDE SEQUENCE</scope>
    <source>
        <strain evidence="2">Expedition CK06-06</strain>
    </source>
</reference>
<dbReference type="EMBL" id="BARW01034416">
    <property type="protein sequence ID" value="GAJ06185.1"/>
    <property type="molecule type" value="Genomic_DNA"/>
</dbReference>
<organism evidence="2">
    <name type="scientific">marine sediment metagenome</name>
    <dbReference type="NCBI Taxonomy" id="412755"/>
    <lineage>
        <taxon>unclassified sequences</taxon>
        <taxon>metagenomes</taxon>
        <taxon>ecological metagenomes</taxon>
    </lineage>
</organism>
<proteinExistence type="predicted"/>
<evidence type="ECO:0000256" key="1">
    <source>
        <dbReference type="SAM" id="MobiDB-lite"/>
    </source>
</evidence>
<evidence type="ECO:0000313" key="2">
    <source>
        <dbReference type="EMBL" id="GAJ06185.1"/>
    </source>
</evidence>
<dbReference type="AlphaFoldDB" id="X1VGF3"/>
<accession>X1VGF3</accession>
<name>X1VGF3_9ZZZZ</name>
<sequence length="50" mass="5941">QKYQSEYERTKKYRTKSTEKSTDESITGDRDRDVREGKVIKTGKSWKVVN</sequence>